<dbReference type="PANTHER" id="PTHR44329">
    <property type="entry name" value="SERINE/THREONINE-PROTEIN KINASE TNNI3K-RELATED"/>
    <property type="match status" value="1"/>
</dbReference>
<protein>
    <recommendedName>
        <fullName evidence="4">Protein kinase domain-containing protein</fullName>
    </recommendedName>
</protein>
<dbReference type="InterPro" id="IPR008271">
    <property type="entry name" value="Ser/Thr_kinase_AS"/>
</dbReference>
<evidence type="ECO:0000256" key="1">
    <source>
        <dbReference type="ARBA" id="ARBA00022741"/>
    </source>
</evidence>
<evidence type="ECO:0000313" key="5">
    <source>
        <dbReference type="EMBL" id="KAK8839447.1"/>
    </source>
</evidence>
<gene>
    <name evidence="5" type="ORF">M9Y10_031801</name>
</gene>
<proteinExistence type="predicted"/>
<dbReference type="PROSITE" id="PS00108">
    <property type="entry name" value="PROTEIN_KINASE_ST"/>
    <property type="match status" value="1"/>
</dbReference>
<organism evidence="5 6">
    <name type="scientific">Tritrichomonas musculus</name>
    <dbReference type="NCBI Taxonomy" id="1915356"/>
    <lineage>
        <taxon>Eukaryota</taxon>
        <taxon>Metamonada</taxon>
        <taxon>Parabasalia</taxon>
        <taxon>Tritrichomonadida</taxon>
        <taxon>Tritrichomonadidae</taxon>
        <taxon>Tritrichomonas</taxon>
    </lineage>
</organism>
<dbReference type="PROSITE" id="PS50011">
    <property type="entry name" value="PROTEIN_KINASE_DOM"/>
    <property type="match status" value="1"/>
</dbReference>
<reference evidence="5 6" key="1">
    <citation type="submission" date="2024-04" db="EMBL/GenBank/DDBJ databases">
        <title>Tritrichomonas musculus Genome.</title>
        <authorList>
            <person name="Alves-Ferreira E."/>
            <person name="Grigg M."/>
            <person name="Lorenzi H."/>
            <person name="Galac M."/>
        </authorList>
    </citation>
    <scope>NUCLEOTIDE SEQUENCE [LARGE SCALE GENOMIC DNA]</scope>
    <source>
        <strain evidence="5 6">EAF2021</strain>
    </source>
</reference>
<dbReference type="InterPro" id="IPR001245">
    <property type="entry name" value="Ser-Thr/Tyr_kinase_cat_dom"/>
</dbReference>
<comment type="caution">
    <text evidence="5">The sequence shown here is derived from an EMBL/GenBank/DDBJ whole genome shotgun (WGS) entry which is preliminary data.</text>
</comment>
<dbReference type="Gene3D" id="1.10.510.10">
    <property type="entry name" value="Transferase(Phosphotransferase) domain 1"/>
    <property type="match status" value="1"/>
</dbReference>
<keyword evidence="3" id="KW-0175">Coiled coil</keyword>
<dbReference type="PRINTS" id="PR00109">
    <property type="entry name" value="TYRKINASE"/>
</dbReference>
<dbReference type="SMART" id="SM00220">
    <property type="entry name" value="S_TKc"/>
    <property type="match status" value="1"/>
</dbReference>
<dbReference type="SUPFAM" id="SSF56112">
    <property type="entry name" value="Protein kinase-like (PK-like)"/>
    <property type="match status" value="1"/>
</dbReference>
<feature type="domain" description="Protein kinase" evidence="4">
    <location>
        <begin position="14"/>
        <end position="289"/>
    </location>
</feature>
<evidence type="ECO:0000313" key="6">
    <source>
        <dbReference type="Proteomes" id="UP001470230"/>
    </source>
</evidence>
<dbReference type="Proteomes" id="UP001470230">
    <property type="component" value="Unassembled WGS sequence"/>
</dbReference>
<keyword evidence="6" id="KW-1185">Reference proteome</keyword>
<dbReference type="PANTHER" id="PTHR44329:SF298">
    <property type="entry name" value="MIXED LINEAGE KINASE DOMAIN-LIKE PROTEIN"/>
    <property type="match status" value="1"/>
</dbReference>
<feature type="coiled-coil region" evidence="3">
    <location>
        <begin position="295"/>
        <end position="322"/>
    </location>
</feature>
<keyword evidence="2" id="KW-0067">ATP-binding</keyword>
<dbReference type="InterPro" id="IPR051681">
    <property type="entry name" value="Ser/Thr_Kinases-Pseudokinases"/>
</dbReference>
<dbReference type="Pfam" id="PF00069">
    <property type="entry name" value="Pkinase"/>
    <property type="match status" value="1"/>
</dbReference>
<keyword evidence="1" id="KW-0547">Nucleotide-binding</keyword>
<evidence type="ECO:0000256" key="3">
    <source>
        <dbReference type="SAM" id="Coils"/>
    </source>
</evidence>
<evidence type="ECO:0000256" key="2">
    <source>
        <dbReference type="ARBA" id="ARBA00022840"/>
    </source>
</evidence>
<sequence length="372" mass="43130">MDFEGAFFNTQDYELTEKKLGKGSFGTVYLSKNIKDNQLYATKFINSDRLAQFTGQQQMLFMRESLILHKLHHPAIVKFFGINFQAFDNPEIFQPTIITEYLSHGSLREILNLEMMSCSKNGWNATKRYISLLGIASAMRYMHKHGIIHRDLKPENILVDENLYPRICDFGLSRAIPEEGDLSMTKGVGTPLYTAPEIIECKYGPAVDVFAFSFIAYEIVTGKELFSESEKKNGFKLILKIHDGYRPNIGEFANDKMKELLTRCWSQDPEERPSFDEIFNLLSSDFSYFDEYVDADEIKEYLETISEKLNEDNKEIANLIQNKHKKTVFDKEARQKVQDKERKCYKDMIENLAKNVTNLNEIKIKGIFLIVF</sequence>
<accession>A0ABR2H1F6</accession>
<name>A0ABR2H1F6_9EUKA</name>
<dbReference type="EMBL" id="JAPFFF010000051">
    <property type="protein sequence ID" value="KAK8839447.1"/>
    <property type="molecule type" value="Genomic_DNA"/>
</dbReference>
<evidence type="ECO:0000259" key="4">
    <source>
        <dbReference type="PROSITE" id="PS50011"/>
    </source>
</evidence>
<dbReference type="InterPro" id="IPR011009">
    <property type="entry name" value="Kinase-like_dom_sf"/>
</dbReference>
<dbReference type="InterPro" id="IPR000719">
    <property type="entry name" value="Prot_kinase_dom"/>
</dbReference>